<dbReference type="InterPro" id="IPR052095">
    <property type="entry name" value="UNC-13_domain"/>
</dbReference>
<dbReference type="OrthoDB" id="6419602at2759"/>
<keyword evidence="5" id="KW-1185">Reference proteome</keyword>
<dbReference type="OMA" id="SEMCISI"/>
<proteinExistence type="predicted"/>
<dbReference type="InterPro" id="IPR010439">
    <property type="entry name" value="MUN_dom"/>
</dbReference>
<gene>
    <name evidence="4" type="ORF">X975_20575</name>
</gene>
<evidence type="ECO:0000256" key="2">
    <source>
        <dbReference type="ARBA" id="ARBA00022483"/>
    </source>
</evidence>
<name>A0A087UGL0_STEMI</name>
<organism evidence="4 5">
    <name type="scientific">Stegodyphus mimosarum</name>
    <name type="common">African social velvet spider</name>
    <dbReference type="NCBI Taxonomy" id="407821"/>
    <lineage>
        <taxon>Eukaryota</taxon>
        <taxon>Metazoa</taxon>
        <taxon>Ecdysozoa</taxon>
        <taxon>Arthropoda</taxon>
        <taxon>Chelicerata</taxon>
        <taxon>Arachnida</taxon>
        <taxon>Araneae</taxon>
        <taxon>Araneomorphae</taxon>
        <taxon>Entelegynae</taxon>
        <taxon>Eresoidea</taxon>
        <taxon>Eresidae</taxon>
        <taxon>Stegodyphus</taxon>
    </lineage>
</organism>
<evidence type="ECO:0000313" key="4">
    <source>
        <dbReference type="EMBL" id="KFM76499.1"/>
    </source>
</evidence>
<dbReference type="EMBL" id="KK119714">
    <property type="protein sequence ID" value="KFM76499.1"/>
    <property type="molecule type" value="Genomic_DNA"/>
</dbReference>
<comment type="subcellular location">
    <subcellularLocation>
        <location evidence="1">Recycling endosome</location>
    </subcellularLocation>
</comment>
<dbReference type="PANTHER" id="PTHR45999">
    <property type="entry name" value="UNC-13-4A, ISOFORM B"/>
    <property type="match status" value="1"/>
</dbReference>
<dbReference type="Proteomes" id="UP000054359">
    <property type="component" value="Unassembled WGS sequence"/>
</dbReference>
<reference evidence="4 5" key="1">
    <citation type="submission" date="2013-11" db="EMBL/GenBank/DDBJ databases">
        <title>Genome sequencing of Stegodyphus mimosarum.</title>
        <authorList>
            <person name="Bechsgaard J."/>
        </authorList>
    </citation>
    <scope>NUCLEOTIDE SEQUENCE [LARGE SCALE GENOMIC DNA]</scope>
</reference>
<dbReference type="PANTHER" id="PTHR45999:SF4">
    <property type="entry name" value="UNC-13-4A, ISOFORM B"/>
    <property type="match status" value="1"/>
</dbReference>
<dbReference type="GO" id="GO:0099503">
    <property type="term" value="C:secretory vesicle"/>
    <property type="evidence" value="ECO:0007669"/>
    <property type="project" value="TreeGrafter"/>
</dbReference>
<evidence type="ECO:0000259" key="3">
    <source>
        <dbReference type="PROSITE" id="PS51258"/>
    </source>
</evidence>
<dbReference type="Gene3D" id="1.10.357.50">
    <property type="match status" value="1"/>
</dbReference>
<dbReference type="InterPro" id="IPR014770">
    <property type="entry name" value="Munc13_1"/>
</dbReference>
<feature type="domain" description="MHD1" evidence="3">
    <location>
        <begin position="216"/>
        <end position="337"/>
    </location>
</feature>
<dbReference type="PROSITE" id="PS51258">
    <property type="entry name" value="MHD1"/>
    <property type="match status" value="1"/>
</dbReference>
<evidence type="ECO:0000313" key="5">
    <source>
        <dbReference type="Proteomes" id="UP000054359"/>
    </source>
</evidence>
<evidence type="ECO:0000256" key="1">
    <source>
        <dbReference type="ARBA" id="ARBA00004172"/>
    </source>
</evidence>
<dbReference type="STRING" id="407821.A0A087UGL0"/>
<sequence length="428" mass="49560">MYSRQLMEVPLDYALLYQLLDDLSRAWGEQENPLSRDEEAALAESFNIFLDFSLKLMQKHRDLFPPGNTLAQHKLTHLLKCLSVLHGQKAFKWCCPFRHDLHVEITNSLKKGTVDWFNTQLALAELQTKKDSKSTLRGLIDLINALNNDIYKGYKYYNEEFESITGVSYSVVIYKQLEKMVGDMIGYRIQDACTNVDMEPDENPESEYIATATIMFELYMALQEFIKFRDNLPLEEKKNLTLINYHLWFKDTVHHWFIVAKAKCQIRLKKAVELDKVTFLDNYVKHSTSAVDTATCFVQIKTFWRQLAWPDSAGSFAFVLKVIEIICEGTVYYAKLCQQKLQKIIDGEKQKDVTEQLCITMNNMEYVLQTLRPLEEEMGVEQIIKALNLNQGGCTANQCRETIYDMLNKSEDDVTGKIFSIICGMVEK</sequence>
<dbReference type="AlphaFoldDB" id="A0A087UGL0"/>
<feature type="non-terminal residue" evidence="4">
    <location>
        <position position="428"/>
    </location>
</feature>
<keyword evidence="2" id="KW-0268">Exocytosis</keyword>
<accession>A0A087UGL0</accession>
<dbReference type="GO" id="GO:0006887">
    <property type="term" value="P:exocytosis"/>
    <property type="evidence" value="ECO:0007669"/>
    <property type="project" value="UniProtKB-KW"/>
</dbReference>
<dbReference type="Pfam" id="PF06292">
    <property type="entry name" value="MUN"/>
    <property type="match status" value="1"/>
</dbReference>
<protein>
    <submittedName>
        <fullName evidence="4">BAI1-associated protein 3</fullName>
    </submittedName>
</protein>